<evidence type="ECO:0000256" key="1">
    <source>
        <dbReference type="ARBA" id="ARBA00001974"/>
    </source>
</evidence>
<evidence type="ECO:0000256" key="5">
    <source>
        <dbReference type="ARBA" id="ARBA00045409"/>
    </source>
</evidence>
<dbReference type="EC" id="1.4.3.-" evidence="9"/>
<dbReference type="GeneID" id="106815119"/>
<evidence type="ECO:0000256" key="6">
    <source>
        <dbReference type="ARBA" id="ARBA00048448"/>
    </source>
</evidence>
<keyword evidence="4 9" id="KW-0560">Oxidoreductase</keyword>
<gene>
    <name evidence="12" type="primary">LOC106815119</name>
</gene>
<comment type="catalytic activity">
    <reaction evidence="6">
        <text>a secondary aliphatic amine + O2 + H2O = a primary amine + an aldehyde + H2O2</text>
        <dbReference type="Rhea" id="RHEA:26414"/>
        <dbReference type="ChEBI" id="CHEBI:15377"/>
        <dbReference type="ChEBI" id="CHEBI:15379"/>
        <dbReference type="ChEBI" id="CHEBI:16240"/>
        <dbReference type="ChEBI" id="CHEBI:17478"/>
        <dbReference type="ChEBI" id="CHEBI:58855"/>
        <dbReference type="ChEBI" id="CHEBI:65296"/>
        <dbReference type="EC" id="1.4.3.4"/>
    </reaction>
</comment>
<evidence type="ECO:0000256" key="2">
    <source>
        <dbReference type="ARBA" id="ARBA00004362"/>
    </source>
</evidence>
<evidence type="ECO:0000256" key="3">
    <source>
        <dbReference type="ARBA" id="ARBA00005995"/>
    </source>
</evidence>
<comment type="similarity">
    <text evidence="3 9">Belongs to the flavin monoamine oxidase family.</text>
</comment>
<keyword evidence="9" id="KW-0285">Flavoprotein</keyword>
<dbReference type="InterPro" id="IPR001613">
    <property type="entry name" value="Flavin_amine_oxidase"/>
</dbReference>
<dbReference type="InterPro" id="IPR050703">
    <property type="entry name" value="Flavin_MAO"/>
</dbReference>
<dbReference type="SUPFAM" id="SSF54373">
    <property type="entry name" value="FAD-linked reductases, C-terminal domain"/>
    <property type="match status" value="1"/>
</dbReference>
<dbReference type="Gene3D" id="3.90.660.10">
    <property type="match status" value="1"/>
</dbReference>
<keyword evidence="9" id="KW-1133">Transmembrane helix</keyword>
<evidence type="ECO:0000256" key="8">
    <source>
        <dbReference type="ARBA" id="ARBA00049430"/>
    </source>
</evidence>
<dbReference type="Pfam" id="PF01593">
    <property type="entry name" value="Amino_oxidase"/>
    <property type="match status" value="1"/>
</dbReference>
<comment type="subcellular location">
    <subcellularLocation>
        <location evidence="2">Mitochondrion outer membrane</location>
        <topology evidence="2">Single-pass type IV membrane protein</topology>
        <orientation evidence="2">Cytoplasmic side</orientation>
    </subcellularLocation>
</comment>
<dbReference type="PRINTS" id="PR00757">
    <property type="entry name" value="AMINEOXDASEF"/>
</dbReference>
<protein>
    <recommendedName>
        <fullName evidence="9">Amine oxidase</fullName>
        <ecNumber evidence="9">1.4.3.-</ecNumber>
    </recommendedName>
</protein>
<evidence type="ECO:0000256" key="7">
    <source>
        <dbReference type="ARBA" id="ARBA00049354"/>
    </source>
</evidence>
<organism evidence="11 12">
    <name type="scientific">Priapulus caudatus</name>
    <name type="common">Priapulid worm</name>
    <dbReference type="NCBI Taxonomy" id="37621"/>
    <lineage>
        <taxon>Eukaryota</taxon>
        <taxon>Metazoa</taxon>
        <taxon>Ecdysozoa</taxon>
        <taxon>Scalidophora</taxon>
        <taxon>Priapulida</taxon>
        <taxon>Priapulimorpha</taxon>
        <taxon>Priapulimorphida</taxon>
        <taxon>Priapulidae</taxon>
        <taxon>Priapulus</taxon>
    </lineage>
</organism>
<dbReference type="Gene3D" id="3.50.50.60">
    <property type="entry name" value="FAD/NAD(P)-binding domain"/>
    <property type="match status" value="1"/>
</dbReference>
<dbReference type="InterPro" id="IPR036188">
    <property type="entry name" value="FAD/NAD-bd_sf"/>
</dbReference>
<name>A0ABM1ES64_PRICU</name>
<comment type="cofactor">
    <cofactor evidence="1 9">
        <name>FAD</name>
        <dbReference type="ChEBI" id="CHEBI:57692"/>
    </cofactor>
</comment>
<dbReference type="Proteomes" id="UP000695022">
    <property type="component" value="Unplaced"/>
</dbReference>
<comment type="function">
    <text evidence="5">Catalyzes the oxidative deamination of primary and some secondary amines such as neurotransmitters, and exogenous amines including the tertiary amine, neurotoxin 1-methyl-4-phenyl-1,2,3,6-tetrahydropyridine (MPTP), with concomitant reduction of oxygen to hydrogen peroxide and participates in the metabolism of neuroactive and vasoactive amines in the central nervous system and peripheral tissues. Preferentially degrades benzylamine and phenylethylamine.</text>
</comment>
<dbReference type="PANTHER" id="PTHR43563">
    <property type="entry name" value="AMINE OXIDASE"/>
    <property type="match status" value="1"/>
</dbReference>
<comment type="catalytic activity">
    <reaction evidence="8">
        <text>N-acetylputrescine + O2 + H2O = 4-acetamidobutanal + H2O2 + NH4(+)</text>
        <dbReference type="Rhea" id="RHEA:70283"/>
        <dbReference type="ChEBI" id="CHEBI:7386"/>
        <dbReference type="ChEBI" id="CHEBI:15377"/>
        <dbReference type="ChEBI" id="CHEBI:15379"/>
        <dbReference type="ChEBI" id="CHEBI:16240"/>
        <dbReference type="ChEBI" id="CHEBI:28938"/>
        <dbReference type="ChEBI" id="CHEBI:58263"/>
    </reaction>
    <physiologicalReaction direction="left-to-right" evidence="8">
        <dbReference type="Rhea" id="RHEA:70284"/>
    </physiologicalReaction>
</comment>
<comment type="catalytic activity">
    <reaction evidence="7">
        <text>benzylamine + O2 + H2O = benzaldehyde + H2O2 + NH4(+)</text>
        <dbReference type="Rhea" id="RHEA:59424"/>
        <dbReference type="ChEBI" id="CHEBI:15377"/>
        <dbReference type="ChEBI" id="CHEBI:15379"/>
        <dbReference type="ChEBI" id="CHEBI:16240"/>
        <dbReference type="ChEBI" id="CHEBI:17169"/>
        <dbReference type="ChEBI" id="CHEBI:28938"/>
        <dbReference type="ChEBI" id="CHEBI:225238"/>
    </reaction>
    <physiologicalReaction direction="left-to-right" evidence="7">
        <dbReference type="Rhea" id="RHEA:59425"/>
    </physiologicalReaction>
</comment>
<feature type="transmembrane region" description="Helical" evidence="9">
    <location>
        <begin position="433"/>
        <end position="458"/>
    </location>
</feature>
<evidence type="ECO:0000259" key="10">
    <source>
        <dbReference type="Pfam" id="PF01593"/>
    </source>
</evidence>
<evidence type="ECO:0000256" key="4">
    <source>
        <dbReference type="ARBA" id="ARBA00023002"/>
    </source>
</evidence>
<reference evidence="12" key="1">
    <citation type="submission" date="2025-08" db="UniProtKB">
        <authorList>
            <consortium name="RefSeq"/>
        </authorList>
    </citation>
    <scope>IDENTIFICATION</scope>
</reference>
<dbReference type="Gene3D" id="1.10.405.10">
    <property type="entry name" value="Guanine Nucleotide Dissociation Inhibitor, domain 1"/>
    <property type="match status" value="1"/>
</dbReference>
<dbReference type="SUPFAM" id="SSF51905">
    <property type="entry name" value="FAD/NAD(P)-binding domain"/>
    <property type="match status" value="1"/>
</dbReference>
<accession>A0ABM1ES64</accession>
<evidence type="ECO:0000313" key="12">
    <source>
        <dbReference type="RefSeq" id="XP_014675035.1"/>
    </source>
</evidence>
<dbReference type="RefSeq" id="XP_014675035.1">
    <property type="nucleotide sequence ID" value="XM_014819549.1"/>
</dbReference>
<keyword evidence="11" id="KW-1185">Reference proteome</keyword>
<sequence length="461" mass="51499">MGYTDFGGAYVGPTQNRVLRLAKELGLTFYYVNEKELSIDYRKGKRRMYQGTIPPVWNPLVLLDLNNVMREVDAFAKLVPVDAPWSAERAVEWDSMTVKEYISKACWFSCTASVMRLAVSSLLTSEPHELSFLSFLWYIHSGQGILRMANITNGAQERKFVGGAQQLSERMAERLGTRVKLSQPCIRVEQTQNGDYIITTKNNDHYRANHIISAVPQALLNRIEFIPTLPPLKIQLIQRIPMGSIIKTMTFYKTAFWRDYGCCGSVISHNGPVVYCIDDTKPDGSFPCIMGFVVADRARELCGTTPEERKKTICKHYVESFGMKEFMHPVNYAEKNWMEEEYSGGCYTSGMPPGVLTKYGRVLREPFGDIYFAGTESATYWSGYMEGAIQAGERAAREVLAAMGTENPSNIDPIEPADADVSDTFIGPSRLELMLPSLGALLTLSSIGGAVIACAVAYKYI</sequence>
<feature type="domain" description="Amine oxidase" evidence="10">
    <location>
        <begin position="3"/>
        <end position="400"/>
    </location>
</feature>
<evidence type="ECO:0000313" key="11">
    <source>
        <dbReference type="Proteomes" id="UP000695022"/>
    </source>
</evidence>
<keyword evidence="9" id="KW-0472">Membrane</keyword>
<dbReference type="PANTHER" id="PTHR43563:SF1">
    <property type="entry name" value="AMINE OXIDASE [FLAVIN-CONTAINING] B"/>
    <property type="match status" value="1"/>
</dbReference>
<keyword evidence="9" id="KW-0812">Transmembrane</keyword>
<keyword evidence="9" id="KW-0274">FAD</keyword>
<proteinExistence type="inferred from homology"/>
<dbReference type="InterPro" id="IPR002937">
    <property type="entry name" value="Amino_oxidase"/>
</dbReference>
<evidence type="ECO:0000256" key="9">
    <source>
        <dbReference type="RuleBase" id="RU362067"/>
    </source>
</evidence>